<evidence type="ECO:0000256" key="1">
    <source>
        <dbReference type="ARBA" id="ARBA00009091"/>
    </source>
</evidence>
<evidence type="ECO:0000313" key="3">
    <source>
        <dbReference type="EMBL" id="GAH00562.1"/>
    </source>
</evidence>
<comment type="caution">
    <text evidence="3">The sequence shown here is derived from an EMBL/GenBank/DDBJ whole genome shotgun (WGS) entry which is preliminary data.</text>
</comment>
<dbReference type="InterPro" id="IPR005632">
    <property type="entry name" value="Chaperone_Skp"/>
</dbReference>
<dbReference type="InterPro" id="IPR024930">
    <property type="entry name" value="Skp_dom_sf"/>
</dbReference>
<reference evidence="3" key="1">
    <citation type="journal article" date="2014" name="Front. Microbiol.">
        <title>High frequency of phylogenetically diverse reductive dehalogenase-homologous genes in deep subseafloor sedimentary metagenomes.</title>
        <authorList>
            <person name="Kawai M."/>
            <person name="Futagami T."/>
            <person name="Toyoda A."/>
            <person name="Takaki Y."/>
            <person name="Nishi S."/>
            <person name="Hori S."/>
            <person name="Arai W."/>
            <person name="Tsubouchi T."/>
            <person name="Morono Y."/>
            <person name="Uchiyama I."/>
            <person name="Ito T."/>
            <person name="Fujiyama A."/>
            <person name="Inagaki F."/>
            <person name="Takami H."/>
        </authorList>
    </citation>
    <scope>NUCLEOTIDE SEQUENCE</scope>
    <source>
        <strain evidence="3">Expedition CK06-06</strain>
    </source>
</reference>
<accession>X1BZZ8</accession>
<dbReference type="PANTHER" id="PTHR35089:SF1">
    <property type="entry name" value="CHAPERONE PROTEIN SKP"/>
    <property type="match status" value="1"/>
</dbReference>
<dbReference type="Pfam" id="PF03938">
    <property type="entry name" value="OmpH"/>
    <property type="match status" value="1"/>
</dbReference>
<dbReference type="Gene3D" id="3.30.910.20">
    <property type="entry name" value="Skp domain"/>
    <property type="match status" value="1"/>
</dbReference>
<feature type="non-terminal residue" evidence="3">
    <location>
        <position position="76"/>
    </location>
</feature>
<comment type="similarity">
    <text evidence="1">Belongs to the Skp family.</text>
</comment>
<organism evidence="3">
    <name type="scientific">marine sediment metagenome</name>
    <dbReference type="NCBI Taxonomy" id="412755"/>
    <lineage>
        <taxon>unclassified sequences</taxon>
        <taxon>metagenomes</taxon>
        <taxon>ecological metagenomes</taxon>
    </lineage>
</organism>
<dbReference type="AlphaFoldDB" id="X1BZZ8"/>
<dbReference type="EMBL" id="BART01022775">
    <property type="protein sequence ID" value="GAH00562.1"/>
    <property type="molecule type" value="Genomic_DNA"/>
</dbReference>
<dbReference type="GO" id="GO:0051082">
    <property type="term" value="F:unfolded protein binding"/>
    <property type="evidence" value="ECO:0007669"/>
    <property type="project" value="InterPro"/>
</dbReference>
<dbReference type="GO" id="GO:0005829">
    <property type="term" value="C:cytosol"/>
    <property type="evidence" value="ECO:0007669"/>
    <property type="project" value="TreeGrafter"/>
</dbReference>
<dbReference type="GO" id="GO:0050821">
    <property type="term" value="P:protein stabilization"/>
    <property type="evidence" value="ECO:0007669"/>
    <property type="project" value="TreeGrafter"/>
</dbReference>
<name>X1BZZ8_9ZZZZ</name>
<dbReference type="SUPFAM" id="SSF111384">
    <property type="entry name" value="OmpH-like"/>
    <property type="match status" value="1"/>
</dbReference>
<gene>
    <name evidence="3" type="ORF">S01H4_41614</name>
</gene>
<dbReference type="PANTHER" id="PTHR35089">
    <property type="entry name" value="CHAPERONE PROTEIN SKP"/>
    <property type="match status" value="1"/>
</dbReference>
<sequence>MKKLLSFLSICFLLTGFSTAFADDFKVGVVDVQKVLQNYSKVAQVEEKLKQQFGPEQGKLQAKNKQISEEIAKFNR</sequence>
<evidence type="ECO:0008006" key="4">
    <source>
        <dbReference type="Google" id="ProtNLM"/>
    </source>
</evidence>
<keyword evidence="2" id="KW-0732">Signal</keyword>
<proteinExistence type="inferred from homology"/>
<evidence type="ECO:0000256" key="2">
    <source>
        <dbReference type="ARBA" id="ARBA00022729"/>
    </source>
</evidence>
<protein>
    <recommendedName>
        <fullName evidence="4">Outer membrane chaperone Skp (OmpH)</fullName>
    </recommendedName>
</protein>